<protein>
    <submittedName>
        <fullName evidence="2">MITOCHONDRIAL GROUP I INTRON SPLICING FACTOR CCM1</fullName>
    </submittedName>
</protein>
<evidence type="ECO:0000313" key="3">
    <source>
        <dbReference type="Proteomes" id="UP001151752"/>
    </source>
</evidence>
<accession>A0A9Q0UEA2</accession>
<proteinExistence type="predicted"/>
<reference evidence="2" key="2">
    <citation type="journal article" date="2023" name="Int. J. Mol. Sci.">
        <title>De Novo Assembly and Annotation of 11 Diverse Shrub Willow (Salix) Genomes Reveals Novel Gene Organization in Sex-Linked Regions.</title>
        <authorList>
            <person name="Hyden B."/>
            <person name="Feng K."/>
            <person name="Yates T.B."/>
            <person name="Jawdy S."/>
            <person name="Cereghino C."/>
            <person name="Smart L.B."/>
            <person name="Muchero W."/>
        </authorList>
    </citation>
    <scope>NUCLEOTIDE SEQUENCE</scope>
    <source>
        <tissue evidence="2">Shoot tip</tissue>
    </source>
</reference>
<comment type="caution">
    <text evidence="2">The sequence shown here is derived from an EMBL/GenBank/DDBJ whole genome shotgun (WGS) entry which is preliminary data.</text>
</comment>
<evidence type="ECO:0000313" key="2">
    <source>
        <dbReference type="EMBL" id="KAJ6728380.1"/>
    </source>
</evidence>
<gene>
    <name evidence="2" type="ORF">OIU74_006432</name>
</gene>
<dbReference type="AlphaFoldDB" id="A0A9Q0UEA2"/>
<reference evidence="2" key="1">
    <citation type="submission" date="2022-11" db="EMBL/GenBank/DDBJ databases">
        <authorList>
            <person name="Hyden B.L."/>
            <person name="Feng K."/>
            <person name="Yates T."/>
            <person name="Jawdy S."/>
            <person name="Smart L.B."/>
            <person name="Muchero W."/>
        </authorList>
    </citation>
    <scope>NUCLEOTIDE SEQUENCE</scope>
    <source>
        <tissue evidence="2">Shoot tip</tissue>
    </source>
</reference>
<feature type="region of interest" description="Disordered" evidence="1">
    <location>
        <begin position="23"/>
        <end position="50"/>
    </location>
</feature>
<feature type="compositionally biased region" description="Basic and acidic residues" evidence="1">
    <location>
        <begin position="37"/>
        <end position="50"/>
    </location>
</feature>
<evidence type="ECO:0000256" key="1">
    <source>
        <dbReference type="SAM" id="MobiDB-lite"/>
    </source>
</evidence>
<sequence length="133" mass="15302">MDFSISNAHCKVYSDGFIDEVEESDEGRGQGNSSFTDRNHGTKMEEDRRRIEIHEDEFRHPLVREICRLIECRSAWNHKHEGKMRHLLKGLKPRLVCAVLLSQSDERDCFGFLLLVRQAMAVSALPNCVLCDA</sequence>
<name>A0A9Q0UEA2_9ROSI</name>
<organism evidence="2 3">
    <name type="scientific">Salix koriyanagi</name>
    <dbReference type="NCBI Taxonomy" id="2511006"/>
    <lineage>
        <taxon>Eukaryota</taxon>
        <taxon>Viridiplantae</taxon>
        <taxon>Streptophyta</taxon>
        <taxon>Embryophyta</taxon>
        <taxon>Tracheophyta</taxon>
        <taxon>Spermatophyta</taxon>
        <taxon>Magnoliopsida</taxon>
        <taxon>eudicotyledons</taxon>
        <taxon>Gunneridae</taxon>
        <taxon>Pentapetalae</taxon>
        <taxon>rosids</taxon>
        <taxon>fabids</taxon>
        <taxon>Malpighiales</taxon>
        <taxon>Salicaceae</taxon>
        <taxon>Saliceae</taxon>
        <taxon>Salix</taxon>
    </lineage>
</organism>
<keyword evidence="3" id="KW-1185">Reference proteome</keyword>
<dbReference type="Proteomes" id="UP001151752">
    <property type="component" value="Chromosome 11"/>
</dbReference>
<dbReference type="EMBL" id="JAPFFM010000012">
    <property type="protein sequence ID" value="KAJ6728380.1"/>
    <property type="molecule type" value="Genomic_DNA"/>
</dbReference>